<dbReference type="PANTHER" id="PTHR12418:SF19">
    <property type="entry name" value="ACYL-COENZYME A THIOESTERASE THEM4"/>
    <property type="match status" value="1"/>
</dbReference>
<evidence type="ECO:0000256" key="4">
    <source>
        <dbReference type="ARBA" id="ARBA00023098"/>
    </source>
</evidence>
<protein>
    <submittedName>
        <fullName evidence="5">Uncharacterized protein</fullName>
    </submittedName>
</protein>
<dbReference type="AlphaFoldDB" id="Q3USX4"/>
<evidence type="ECO:0000313" key="6">
    <source>
        <dbReference type="MGI" id="MGI:1923028"/>
    </source>
</evidence>
<reference evidence="5" key="4">
    <citation type="journal article" date="2001" name="Nature">
        <title>Functional annotation of a full-length mouse cDNA collection.</title>
        <authorList>
            <consortium name="The RIKEN Genome Exploration Research Group Phase II Team and the FANTOM Consortium"/>
        </authorList>
    </citation>
    <scope>NUCLEOTIDE SEQUENCE</scope>
    <source>
        <strain evidence="5">C57BL/6J</strain>
        <tissue evidence="5">Corpora quadrigemina</tissue>
    </source>
</reference>
<reference evidence="5" key="7">
    <citation type="journal article" date="2005" name="Science">
        <title>The Transcriptional Landscape of the Mammalian Genome.</title>
        <authorList>
            <consortium name="The FANTOM Consortium"/>
            <consortium name="Riken Genome Exploration Research Group and Genome Science Group (Genome Network Project Core Group)"/>
        </authorList>
    </citation>
    <scope>NUCLEOTIDE SEQUENCE</scope>
    <source>
        <strain evidence="5">C57BL/6J</strain>
        <tissue evidence="5">Corpora quadrigemina</tissue>
    </source>
</reference>
<dbReference type="UCSC" id="uc008qfs.1">
    <property type="organism name" value="mouse"/>
</dbReference>
<organism evidence="5">
    <name type="scientific">Mus musculus</name>
    <name type="common">Mouse</name>
    <dbReference type="NCBI Taxonomy" id="10090"/>
    <lineage>
        <taxon>Eukaryota</taxon>
        <taxon>Metazoa</taxon>
        <taxon>Chordata</taxon>
        <taxon>Craniata</taxon>
        <taxon>Vertebrata</taxon>
        <taxon>Euteleostomi</taxon>
        <taxon>Mammalia</taxon>
        <taxon>Eutheria</taxon>
        <taxon>Euarchontoglires</taxon>
        <taxon>Glires</taxon>
        <taxon>Rodentia</taxon>
        <taxon>Myomorpha</taxon>
        <taxon>Muroidea</taxon>
        <taxon>Muridae</taxon>
        <taxon>Murinae</taxon>
        <taxon>Mus</taxon>
        <taxon>Mus</taxon>
    </lineage>
</organism>
<name>Q3USX4_MOUSE</name>
<dbReference type="GO" id="GO:0016787">
    <property type="term" value="F:hydrolase activity"/>
    <property type="evidence" value="ECO:0007669"/>
    <property type="project" value="UniProtKB-KW"/>
</dbReference>
<reference evidence="5" key="2">
    <citation type="journal article" date="2000" name="Genome Res.">
        <title>Normalization and subtraction of cap-trapper-selected cDNAs to prepare full-length cDNA libraries for rapid discovery of new genes.</title>
        <authorList>
            <person name="Carninci P."/>
            <person name="Shibata Y."/>
            <person name="Hayatsu N."/>
            <person name="Sugahara Y."/>
            <person name="Shibata K."/>
            <person name="Itoh M."/>
            <person name="Konno H."/>
            <person name="Okazaki Y."/>
            <person name="Muramatsu M."/>
            <person name="Hayashizaki Y."/>
        </authorList>
    </citation>
    <scope>NUCLEOTIDE SEQUENCE</scope>
    <source>
        <strain evidence="5">C57BL/6J</strain>
        <tissue evidence="5">Corpora quadrigemina</tissue>
    </source>
</reference>
<keyword evidence="2" id="KW-0378">Hydrolase</keyword>
<evidence type="ECO:0000256" key="1">
    <source>
        <dbReference type="ARBA" id="ARBA00022490"/>
    </source>
</evidence>
<dbReference type="AGR" id="MGI:1923028"/>
<dbReference type="InterPro" id="IPR052365">
    <property type="entry name" value="THEM4/THEM5_acyl-CoA_thioest"/>
</dbReference>
<sequence>MLRNCAMRLRTLGATPARRPGAARRLFSSEKVIRKDYALPNPSWTKDLRLLFDQFMKKCEDGSWKRMPSHRQNPTRAIQEFQTLFVGKNNA</sequence>
<evidence type="ECO:0000256" key="3">
    <source>
        <dbReference type="ARBA" id="ARBA00022832"/>
    </source>
</evidence>
<evidence type="ECO:0000256" key="2">
    <source>
        <dbReference type="ARBA" id="ARBA00022801"/>
    </source>
</evidence>
<proteinExistence type="evidence at transcript level"/>
<reference evidence="5" key="1">
    <citation type="journal article" date="1999" name="Methods Enzymol.">
        <title>High-efficiency full-length cDNA cloning.</title>
        <authorList>
            <person name="Carninci P."/>
            <person name="Hayashizaki Y."/>
        </authorList>
    </citation>
    <scope>NUCLEOTIDE SEQUENCE</scope>
    <source>
        <strain evidence="5">C57BL/6J</strain>
        <tissue evidence="5">Corpora quadrigemina</tissue>
    </source>
</reference>
<dbReference type="Gene3D" id="3.10.129.10">
    <property type="entry name" value="Hotdog Thioesterase"/>
    <property type="match status" value="1"/>
</dbReference>
<dbReference type="MGI" id="MGI:1923028">
    <property type="gene designation" value="Them4"/>
</dbReference>
<dbReference type="PANTHER" id="PTHR12418">
    <property type="entry name" value="ACYL-COENZYME A THIOESTERASE THEM4"/>
    <property type="match status" value="1"/>
</dbReference>
<accession>Q3USX4</accession>
<dbReference type="GO" id="GO:0006631">
    <property type="term" value="P:fatty acid metabolic process"/>
    <property type="evidence" value="ECO:0007669"/>
    <property type="project" value="UniProtKB-KW"/>
</dbReference>
<dbReference type="PeptideAtlas" id="Q3USX4"/>
<dbReference type="EMBL" id="AK139993">
    <property type="protein sequence ID" value="BAE24206.1"/>
    <property type="molecule type" value="mRNA"/>
</dbReference>
<reference evidence="5" key="3">
    <citation type="journal article" date="2000" name="Genome Res.">
        <title>RIKEN integrated sequence analysis (RISA) system--384-format sequencing pipeline with 384 multicapillary sequencer.</title>
        <authorList>
            <person name="Shibata K."/>
            <person name="Itoh M."/>
            <person name="Aizawa K."/>
            <person name="Nagaoka S."/>
            <person name="Sasaki N."/>
            <person name="Carninci P."/>
            <person name="Konno H."/>
            <person name="Akiyama J."/>
            <person name="Nishi K."/>
            <person name="Kitsunai T."/>
            <person name="Tashiro H."/>
            <person name="Itoh M."/>
            <person name="Sumi N."/>
            <person name="Ishii Y."/>
            <person name="Nakamura S."/>
            <person name="Hazama M."/>
            <person name="Nishine T."/>
            <person name="Harada A."/>
            <person name="Yamamoto R."/>
            <person name="Matsumoto H."/>
            <person name="Sakaguchi S."/>
            <person name="Ikegami T."/>
            <person name="Kashiwagi K."/>
            <person name="Fujiwake S."/>
            <person name="Inoue K."/>
            <person name="Togawa Y."/>
            <person name="Izawa M."/>
            <person name="Ohara E."/>
            <person name="Watahiki M."/>
            <person name="Yoneda Y."/>
            <person name="Ishikawa T."/>
            <person name="Ozawa K."/>
            <person name="Tanaka T."/>
            <person name="Matsuura S."/>
            <person name="Kawai J."/>
            <person name="Okazaki Y."/>
            <person name="Muramatsu M."/>
            <person name="Inoue Y."/>
            <person name="Kira A."/>
            <person name="Hayashizaki Y."/>
        </authorList>
    </citation>
    <scope>NUCLEOTIDE SEQUENCE</scope>
    <source>
        <strain evidence="5">C57BL/6J</strain>
        <tissue evidence="5">Corpora quadrigemina</tissue>
    </source>
</reference>
<keyword evidence="4" id="KW-0443">Lipid metabolism</keyword>
<reference evidence="5" key="5">
    <citation type="journal article" date="2002" name="Nature">
        <title>Analysis of the mouse transcriptome based on functional annotation of 60,770 full-length cDNAs.</title>
        <authorList>
            <consortium name="The FANTOM Consortium and the RIKEN Genome Exploration Research Group Phase I and II Team"/>
        </authorList>
    </citation>
    <scope>NUCLEOTIDE SEQUENCE</scope>
    <source>
        <strain evidence="5">C57BL/6J</strain>
        <tissue evidence="5">Corpora quadrigemina</tissue>
    </source>
</reference>
<keyword evidence="1" id="KW-0963">Cytoplasm</keyword>
<evidence type="ECO:0000313" key="5">
    <source>
        <dbReference type="EMBL" id="BAE24206.1"/>
    </source>
</evidence>
<gene>
    <name evidence="6" type="primary">Them4</name>
</gene>
<reference evidence="5" key="6">
    <citation type="submission" date="2004-03" db="EMBL/GenBank/DDBJ databases">
        <authorList>
            <person name="Arakawa T."/>
            <person name="Carninci P."/>
            <person name="Fukuda S."/>
            <person name="Hashizume W."/>
            <person name="Hayashida K."/>
            <person name="Hori F."/>
            <person name="Iida J."/>
            <person name="Imamura K."/>
            <person name="Imotani K."/>
            <person name="Itoh M."/>
            <person name="Kanagawa S."/>
            <person name="Kawai J."/>
            <person name="Kojima M."/>
            <person name="Konno H."/>
            <person name="Murata M."/>
            <person name="Nakamura M."/>
            <person name="Ninomiya N."/>
            <person name="Nishiyori H."/>
            <person name="Nomura K."/>
            <person name="Ohno M."/>
            <person name="Sakazume N."/>
            <person name="Sano H."/>
            <person name="Sasaki D."/>
            <person name="Shibata K."/>
            <person name="Shiraki T."/>
            <person name="Tagami M."/>
            <person name="Tagami Y."/>
            <person name="Waki K."/>
            <person name="Watahiki A."/>
            <person name="Muramatsu M."/>
            <person name="Hayashizaki Y."/>
        </authorList>
    </citation>
    <scope>NUCLEOTIDE SEQUENCE</scope>
    <source>
        <strain evidence="5">C57BL/6J</strain>
        <tissue evidence="5">Corpora quadrigemina</tissue>
    </source>
</reference>
<keyword evidence="3" id="KW-0276">Fatty acid metabolism</keyword>
<reference evidence="5" key="8">
    <citation type="journal article" date="2005" name="Science">
        <title>Antisense Transcription in the Mammalian Transcriptome.</title>
        <authorList>
            <consortium name="RIKEN Genome Exploration Research Group and Genome Science Group (Genome Network Project Core Group) and the FANTOM Consortium"/>
        </authorList>
    </citation>
    <scope>NUCLEOTIDE SEQUENCE</scope>
    <source>
        <strain evidence="5">C57BL/6J</strain>
        <tissue evidence="5">Corpora quadrigemina</tissue>
    </source>
</reference>